<feature type="compositionally biased region" description="Polar residues" evidence="3">
    <location>
        <begin position="540"/>
        <end position="554"/>
    </location>
</feature>
<feature type="compositionally biased region" description="Basic and acidic residues" evidence="3">
    <location>
        <begin position="499"/>
        <end position="508"/>
    </location>
</feature>
<dbReference type="SUPFAM" id="SSF52540">
    <property type="entry name" value="P-loop containing nucleoside triphosphate hydrolases"/>
    <property type="match status" value="1"/>
</dbReference>
<dbReference type="SMART" id="SM00173">
    <property type="entry name" value="RAS"/>
    <property type="match status" value="1"/>
</dbReference>
<feature type="compositionally biased region" description="Low complexity" evidence="3">
    <location>
        <begin position="480"/>
        <end position="497"/>
    </location>
</feature>
<dbReference type="PANTHER" id="PTHR24070">
    <property type="entry name" value="RAS, DI-RAS, AND RHEB FAMILY MEMBERS OF SMALL GTPASE SUPERFAMILY"/>
    <property type="match status" value="1"/>
</dbReference>
<protein>
    <submittedName>
        <fullName evidence="4">Ras-like small GTPase</fullName>
    </submittedName>
</protein>
<sequence>MAGDFSASCGTHNEARLPETRIVVLGDACVGKTALLRQYLDHESPSSSSVHEPTLLDTYTHVDYCGTQAHRLIFTDCCSAPSFREHRAAYLAKCDVVLLVYSAQHHQSLLNLRHWMQEVVEARGAAGPARFASTAGDFSEVPIFVIGTHYGEKTATEPVQPAAADEAESITTECLHCAGYFLDEEDADAEEKHRVAAAAQVEREQRRCAKAKRSPRAFSGFFSRLFHSAPAATAEEATGAATQKRKAPSYAAASQHPSPVSASQRQFPSSPATAASPPLASLLLDSKNDSVAADDARFCGTSSALSVPPGASARLPLYRLSNADGDAVDMAVRASLSLHVWLQQHESAEVALSTAPTPRCSTGGGPHDPLRRSVRSAGDAAEGGGVELPSGLPPVVAHARTVSTASHASHASERSAVSFMPPMLALYSSTGLSGSLGGGSTESPTLRHSSGISCAGPSATTTGSFPLCAPPPPPPPSTHGATGDSGSAAAAVAEGNAPHQDEANRESEWCSPASCSPCGGAKGDGSGNWSSWVESQPLALSNASPTELDATTSRGAPARDEAVTQVNTSIYFSPPNPRRATAPNTSLRDEKTTTCADHHPTGDMSPLSGTSRAVDMTGCEFSAISGPATHAGVASPTAAVTDATAAPSVPMSLLWRDVDAAEVGGSAGTDSCGSQSAKATESVVKRLSLEYDGKLGLSSSAVSPHADDDGVARSSAARTSSVDTLTTPLHTCHDNSHAPFAVGSSLANDSVVLTHSPRASHTPASAPAAAAAKAQPSKAPLPPTRNATREPVTPASSVVAPRKATSLSHLSPPPRDATARSAHSGAPRLSGNHAASPTTPAKPPPVQSKQKSTQCNAGSCAVM</sequence>
<feature type="region of interest" description="Disordered" evidence="3">
    <location>
        <begin position="540"/>
        <end position="611"/>
    </location>
</feature>
<dbReference type="InterPro" id="IPR020849">
    <property type="entry name" value="Small_GTPase_Ras-type"/>
</dbReference>
<dbReference type="AlphaFoldDB" id="A0AAW0F3Q6"/>
<evidence type="ECO:0000256" key="1">
    <source>
        <dbReference type="ARBA" id="ARBA00022741"/>
    </source>
</evidence>
<keyword evidence="5" id="KW-1185">Reference proteome</keyword>
<dbReference type="PROSITE" id="PS51421">
    <property type="entry name" value="RAS"/>
    <property type="match status" value="1"/>
</dbReference>
<feature type="region of interest" description="Disordered" evidence="3">
    <location>
        <begin position="352"/>
        <end position="392"/>
    </location>
</feature>
<gene>
    <name evidence="4" type="ORF">NESM_000037400</name>
</gene>
<feature type="compositionally biased region" description="Low complexity" evidence="3">
    <location>
        <begin position="757"/>
        <end position="778"/>
    </location>
</feature>
<dbReference type="GO" id="GO:0016020">
    <property type="term" value="C:membrane"/>
    <property type="evidence" value="ECO:0007669"/>
    <property type="project" value="InterPro"/>
</dbReference>
<dbReference type="InterPro" id="IPR001806">
    <property type="entry name" value="Small_GTPase"/>
</dbReference>
<feature type="region of interest" description="Disordered" evidence="3">
    <location>
        <begin position="433"/>
        <end position="514"/>
    </location>
</feature>
<feature type="compositionally biased region" description="Polar residues" evidence="3">
    <location>
        <begin position="442"/>
        <end position="464"/>
    </location>
</feature>
<dbReference type="Pfam" id="PF00071">
    <property type="entry name" value="Ras"/>
    <property type="match status" value="1"/>
</dbReference>
<reference evidence="4 5" key="1">
    <citation type="journal article" date="2021" name="MBio">
        <title>A New Model Trypanosomatid, Novymonas esmeraldas: Genomic Perception of Its 'Candidatus Pandoraea novymonadis' Endosymbiont.</title>
        <authorList>
            <person name="Zakharova A."/>
            <person name="Saura A."/>
            <person name="Butenko A."/>
            <person name="Podesvova L."/>
            <person name="Warmusova S."/>
            <person name="Kostygov A.Y."/>
            <person name="Nenarokova A."/>
            <person name="Lukes J."/>
            <person name="Opperdoes F.R."/>
            <person name="Yurchenko V."/>
        </authorList>
    </citation>
    <scope>NUCLEOTIDE SEQUENCE [LARGE SCALE GENOMIC DNA]</scope>
    <source>
        <strain evidence="4 5">E262AT.01</strain>
    </source>
</reference>
<dbReference type="GO" id="GO:0007165">
    <property type="term" value="P:signal transduction"/>
    <property type="evidence" value="ECO:0007669"/>
    <property type="project" value="InterPro"/>
</dbReference>
<dbReference type="InterPro" id="IPR027417">
    <property type="entry name" value="P-loop_NTPase"/>
</dbReference>
<feature type="compositionally biased region" description="Polar residues" evidence="3">
    <location>
        <begin position="847"/>
        <end position="857"/>
    </location>
</feature>
<comment type="caution">
    <text evidence="4">The sequence shown here is derived from an EMBL/GenBank/DDBJ whole genome shotgun (WGS) entry which is preliminary data.</text>
</comment>
<accession>A0AAW0F3Q6</accession>
<keyword evidence="1" id="KW-0547">Nucleotide-binding</keyword>
<feature type="compositionally biased region" description="Pro residues" evidence="3">
    <location>
        <begin position="468"/>
        <end position="477"/>
    </location>
</feature>
<dbReference type="GO" id="GO:0005525">
    <property type="term" value="F:GTP binding"/>
    <property type="evidence" value="ECO:0007669"/>
    <property type="project" value="UniProtKB-KW"/>
</dbReference>
<name>A0AAW0F3Q6_9TRYP</name>
<feature type="compositionally biased region" description="Low complexity" evidence="3">
    <location>
        <begin position="712"/>
        <end position="721"/>
    </location>
</feature>
<keyword evidence="2" id="KW-0342">GTP-binding</keyword>
<evidence type="ECO:0000256" key="2">
    <source>
        <dbReference type="ARBA" id="ARBA00023134"/>
    </source>
</evidence>
<evidence type="ECO:0000256" key="3">
    <source>
        <dbReference type="SAM" id="MobiDB-lite"/>
    </source>
</evidence>
<feature type="region of interest" description="Disordered" evidence="3">
    <location>
        <begin position="757"/>
        <end position="863"/>
    </location>
</feature>
<organism evidence="4 5">
    <name type="scientific">Novymonas esmeraldas</name>
    <dbReference type="NCBI Taxonomy" id="1808958"/>
    <lineage>
        <taxon>Eukaryota</taxon>
        <taxon>Discoba</taxon>
        <taxon>Euglenozoa</taxon>
        <taxon>Kinetoplastea</taxon>
        <taxon>Metakinetoplastina</taxon>
        <taxon>Trypanosomatida</taxon>
        <taxon>Trypanosomatidae</taxon>
        <taxon>Novymonas</taxon>
    </lineage>
</organism>
<dbReference type="GO" id="GO:0003924">
    <property type="term" value="F:GTPase activity"/>
    <property type="evidence" value="ECO:0007669"/>
    <property type="project" value="InterPro"/>
</dbReference>
<feature type="region of interest" description="Disordered" evidence="3">
    <location>
        <begin position="696"/>
        <end position="721"/>
    </location>
</feature>
<feature type="region of interest" description="Disordered" evidence="3">
    <location>
        <begin position="234"/>
        <end position="275"/>
    </location>
</feature>
<dbReference type="Gene3D" id="3.40.50.300">
    <property type="entry name" value="P-loop containing nucleotide triphosphate hydrolases"/>
    <property type="match status" value="1"/>
</dbReference>
<dbReference type="EMBL" id="JAECZO010000002">
    <property type="protein sequence ID" value="KAK7199895.1"/>
    <property type="molecule type" value="Genomic_DNA"/>
</dbReference>
<dbReference type="Proteomes" id="UP001430356">
    <property type="component" value="Unassembled WGS sequence"/>
</dbReference>
<proteinExistence type="predicted"/>
<feature type="compositionally biased region" description="Basic and acidic residues" evidence="3">
    <location>
        <begin position="587"/>
        <end position="601"/>
    </location>
</feature>
<feature type="compositionally biased region" description="Polar residues" evidence="3">
    <location>
        <begin position="255"/>
        <end position="267"/>
    </location>
</feature>
<evidence type="ECO:0000313" key="5">
    <source>
        <dbReference type="Proteomes" id="UP001430356"/>
    </source>
</evidence>
<evidence type="ECO:0000313" key="4">
    <source>
        <dbReference type="EMBL" id="KAK7199895.1"/>
    </source>
</evidence>